<proteinExistence type="predicted"/>
<dbReference type="AlphaFoldDB" id="A0AAD8RB33"/>
<organism evidence="2 3">
    <name type="scientific">Lolium multiflorum</name>
    <name type="common">Italian ryegrass</name>
    <name type="synonym">Lolium perenne subsp. multiflorum</name>
    <dbReference type="NCBI Taxonomy" id="4521"/>
    <lineage>
        <taxon>Eukaryota</taxon>
        <taxon>Viridiplantae</taxon>
        <taxon>Streptophyta</taxon>
        <taxon>Embryophyta</taxon>
        <taxon>Tracheophyta</taxon>
        <taxon>Spermatophyta</taxon>
        <taxon>Magnoliopsida</taxon>
        <taxon>Liliopsida</taxon>
        <taxon>Poales</taxon>
        <taxon>Poaceae</taxon>
        <taxon>BOP clade</taxon>
        <taxon>Pooideae</taxon>
        <taxon>Poodae</taxon>
        <taxon>Poeae</taxon>
        <taxon>Poeae Chloroplast Group 2 (Poeae type)</taxon>
        <taxon>Loliodinae</taxon>
        <taxon>Loliinae</taxon>
        <taxon>Lolium</taxon>
    </lineage>
</organism>
<protein>
    <recommendedName>
        <fullName evidence="1">Reverse transcriptase Ty1/copia-type domain-containing protein</fullName>
    </recommendedName>
</protein>
<feature type="domain" description="Reverse transcriptase Ty1/copia-type" evidence="1">
    <location>
        <begin position="184"/>
        <end position="271"/>
    </location>
</feature>
<dbReference type="InterPro" id="IPR013103">
    <property type="entry name" value="RVT_2"/>
</dbReference>
<accession>A0AAD8RB33</accession>
<dbReference type="EMBL" id="JAUUTY010000006">
    <property type="protein sequence ID" value="KAK1617366.1"/>
    <property type="molecule type" value="Genomic_DNA"/>
</dbReference>
<dbReference type="Pfam" id="PF07727">
    <property type="entry name" value="RVT_2"/>
    <property type="match status" value="1"/>
</dbReference>
<name>A0AAD8RB33_LOLMU</name>
<comment type="caution">
    <text evidence="2">The sequence shown here is derived from an EMBL/GenBank/DDBJ whole genome shotgun (WGS) entry which is preliminary data.</text>
</comment>
<evidence type="ECO:0000313" key="2">
    <source>
        <dbReference type="EMBL" id="KAK1617366.1"/>
    </source>
</evidence>
<dbReference type="InterPro" id="IPR043502">
    <property type="entry name" value="DNA/RNA_pol_sf"/>
</dbReference>
<gene>
    <name evidence="2" type="ORF">QYE76_022883</name>
</gene>
<evidence type="ECO:0000259" key="1">
    <source>
        <dbReference type="Pfam" id="PF07727"/>
    </source>
</evidence>
<keyword evidence="3" id="KW-1185">Reference proteome</keyword>
<evidence type="ECO:0000313" key="3">
    <source>
        <dbReference type="Proteomes" id="UP001231189"/>
    </source>
</evidence>
<sequence length="274" mass="30227">MGVPARRHAAAARRRRASCPADAAPTRLAPHRRVIVFIASLLDGFYIGVIELGRRPTVASGCGCYHPCSRGCAWPSTRYPADVYAYAASTPALSPYLAPFEPLYTTRSGMRPCRRSSRPCSGTGLEILFRVLLAPTSLLANGCSSTSYALMMDVSNAFLHGHLSEQVYCQQPTGFVDVDHPDRLGFRSTCSDASLFVYRQGHDVAYLLLYVDDIILTACSDALLQQLTGHLRAKFAIKDLGPLHYFLGLEVVRRADGFFLHQRKYAHDVLERDA</sequence>
<reference evidence="2" key="1">
    <citation type="submission" date="2023-07" db="EMBL/GenBank/DDBJ databases">
        <title>A chromosome-level genome assembly of Lolium multiflorum.</title>
        <authorList>
            <person name="Chen Y."/>
            <person name="Copetti D."/>
            <person name="Kolliker R."/>
            <person name="Studer B."/>
        </authorList>
    </citation>
    <scope>NUCLEOTIDE SEQUENCE</scope>
    <source>
        <strain evidence="2">02402/16</strain>
        <tissue evidence="2">Leaf</tissue>
    </source>
</reference>
<dbReference type="SUPFAM" id="SSF56672">
    <property type="entry name" value="DNA/RNA polymerases"/>
    <property type="match status" value="1"/>
</dbReference>
<dbReference type="Proteomes" id="UP001231189">
    <property type="component" value="Unassembled WGS sequence"/>
</dbReference>